<reference evidence="2 3" key="1">
    <citation type="submission" date="2018-04" db="EMBL/GenBank/DDBJ databases">
        <title>Genomic Encyclopedia of Archaeal and Bacterial Type Strains, Phase II (KMG-II): from individual species to whole genera.</title>
        <authorList>
            <person name="Goeker M."/>
        </authorList>
    </citation>
    <scope>NUCLEOTIDE SEQUENCE [LARGE SCALE GENOMIC DNA]</scope>
    <source>
        <strain evidence="2 3">DSM 23382</strain>
    </source>
</reference>
<evidence type="ECO:0000313" key="3">
    <source>
        <dbReference type="Proteomes" id="UP000244081"/>
    </source>
</evidence>
<organism evidence="2 3">
    <name type="scientific">Breoghania corrubedonensis</name>
    <dbReference type="NCBI Taxonomy" id="665038"/>
    <lineage>
        <taxon>Bacteria</taxon>
        <taxon>Pseudomonadati</taxon>
        <taxon>Pseudomonadota</taxon>
        <taxon>Alphaproteobacteria</taxon>
        <taxon>Hyphomicrobiales</taxon>
        <taxon>Stappiaceae</taxon>
        <taxon>Breoghania</taxon>
    </lineage>
</organism>
<evidence type="ECO:0000313" key="2">
    <source>
        <dbReference type="EMBL" id="PTW63439.1"/>
    </source>
</evidence>
<dbReference type="Proteomes" id="UP000244081">
    <property type="component" value="Unassembled WGS sequence"/>
</dbReference>
<evidence type="ECO:0000259" key="1">
    <source>
        <dbReference type="PROSITE" id="PS51750"/>
    </source>
</evidence>
<dbReference type="PROSITE" id="PS51750">
    <property type="entry name" value="BRO_N"/>
    <property type="match status" value="1"/>
</dbReference>
<dbReference type="InterPro" id="IPR003497">
    <property type="entry name" value="BRO_N_domain"/>
</dbReference>
<name>A0A2T5VI45_9HYPH</name>
<sequence length="77" mass="8910">MQVDLSNGRVQLRQMHHLSESGLYKLIMRSDKPEAKPFQDWVTREDIPSIRKNGGTLDACRRLRVLATASWRVELTC</sequence>
<accession>A0A2T5VI45</accession>
<keyword evidence="3" id="KW-1185">Reference proteome</keyword>
<dbReference type="EMBL" id="QAYG01000001">
    <property type="protein sequence ID" value="PTW63439.1"/>
    <property type="molecule type" value="Genomic_DNA"/>
</dbReference>
<proteinExistence type="predicted"/>
<dbReference type="Pfam" id="PF02498">
    <property type="entry name" value="Bro-N"/>
    <property type="match status" value="1"/>
</dbReference>
<dbReference type="AlphaFoldDB" id="A0A2T5VI45"/>
<comment type="caution">
    <text evidence="2">The sequence shown here is derived from an EMBL/GenBank/DDBJ whole genome shotgun (WGS) entry which is preliminary data.</text>
</comment>
<feature type="domain" description="Bro-N" evidence="1">
    <location>
        <begin position="1"/>
        <end position="54"/>
    </location>
</feature>
<gene>
    <name evidence="2" type="ORF">C8N35_1011492</name>
</gene>
<protein>
    <submittedName>
        <fullName evidence="2">BRO family protein</fullName>
    </submittedName>
</protein>